<evidence type="ECO:0000313" key="4">
    <source>
        <dbReference type="EMBL" id="RAW32433.1"/>
    </source>
</evidence>
<dbReference type="Proteomes" id="UP000735874">
    <property type="component" value="Unassembled WGS sequence"/>
</dbReference>
<reference evidence="1" key="2">
    <citation type="submission" date="2018-10" db="EMBL/GenBank/DDBJ databases">
        <title>Effector identification in a new, highly contiguous assembly of the strawberry crown rot pathogen Phytophthora cactorum.</title>
        <authorList>
            <person name="Armitage A.D."/>
            <person name="Nellist C.F."/>
            <person name="Bates H."/>
            <person name="Vickerstaff R.J."/>
            <person name="Harrison R.J."/>
        </authorList>
    </citation>
    <scope>NUCLEOTIDE SEQUENCE</scope>
    <source>
        <strain evidence="1">15-7</strain>
        <strain evidence="2">4040</strain>
        <strain evidence="3">P421</strain>
    </source>
</reference>
<keyword evidence="5" id="KW-1185">Reference proteome</keyword>
<dbReference type="Proteomes" id="UP000736787">
    <property type="component" value="Unassembled WGS sequence"/>
</dbReference>
<dbReference type="EMBL" id="MJFZ01000277">
    <property type="protein sequence ID" value="RAW32433.1"/>
    <property type="molecule type" value="Genomic_DNA"/>
</dbReference>
<dbReference type="Proteomes" id="UP000251314">
    <property type="component" value="Unassembled WGS sequence"/>
</dbReference>
<dbReference type="EMBL" id="RCMV01002161">
    <property type="protein sequence ID" value="KAG3204143.1"/>
    <property type="molecule type" value="Genomic_DNA"/>
</dbReference>
<dbReference type="Proteomes" id="UP000760860">
    <property type="component" value="Unassembled WGS sequence"/>
</dbReference>
<protein>
    <submittedName>
        <fullName evidence="4">Uncharacterized protein</fullName>
    </submittedName>
</protein>
<name>A0A329S6B7_9STRA</name>
<gene>
    <name evidence="4" type="ORF">PC110_g11219</name>
    <name evidence="1" type="ORF">PC113_g22225</name>
    <name evidence="2" type="ORF">PC117_g24712</name>
    <name evidence="3" type="ORF">PC129_g22616</name>
</gene>
<evidence type="ECO:0000313" key="5">
    <source>
        <dbReference type="Proteomes" id="UP000251314"/>
    </source>
</evidence>
<sequence>MKAAIRELVEKDVKSARIRNEPVDSFTLSTCAVPDPNQIQNFVYNYRRRSLKNTDVVQDMEEIAAGAQLTDELPDTAVYLRIPTR</sequence>
<evidence type="ECO:0000313" key="3">
    <source>
        <dbReference type="EMBL" id="KAG3204143.1"/>
    </source>
</evidence>
<evidence type="ECO:0000313" key="1">
    <source>
        <dbReference type="EMBL" id="KAG2823153.1"/>
    </source>
</evidence>
<accession>A0A329S6B7</accession>
<dbReference type="EMBL" id="RCMG01001627">
    <property type="protein sequence ID" value="KAG2823153.1"/>
    <property type="molecule type" value="Genomic_DNA"/>
</dbReference>
<reference evidence="4 5" key="1">
    <citation type="submission" date="2018-01" db="EMBL/GenBank/DDBJ databases">
        <title>Draft genome of the strawberry crown rot pathogen Phytophthora cactorum.</title>
        <authorList>
            <person name="Armitage A.D."/>
            <person name="Lysoe E."/>
            <person name="Nellist C.F."/>
            <person name="Harrison R.J."/>
            <person name="Brurberg M.B."/>
        </authorList>
    </citation>
    <scope>NUCLEOTIDE SEQUENCE [LARGE SCALE GENOMIC DNA]</scope>
    <source>
        <strain evidence="4 5">10300</strain>
    </source>
</reference>
<dbReference type="AlphaFoldDB" id="A0A329S6B7"/>
<organism evidence="4 5">
    <name type="scientific">Phytophthora cactorum</name>
    <dbReference type="NCBI Taxonomy" id="29920"/>
    <lineage>
        <taxon>Eukaryota</taxon>
        <taxon>Sar</taxon>
        <taxon>Stramenopiles</taxon>
        <taxon>Oomycota</taxon>
        <taxon>Peronosporomycetes</taxon>
        <taxon>Peronosporales</taxon>
        <taxon>Peronosporaceae</taxon>
        <taxon>Phytophthora</taxon>
    </lineage>
</organism>
<comment type="caution">
    <text evidence="4">The sequence shown here is derived from an EMBL/GenBank/DDBJ whole genome shotgun (WGS) entry which is preliminary data.</text>
</comment>
<dbReference type="VEuPathDB" id="FungiDB:PC110_g11219"/>
<evidence type="ECO:0000313" key="2">
    <source>
        <dbReference type="EMBL" id="KAG2889320.1"/>
    </source>
</evidence>
<dbReference type="EMBL" id="RCMK01001727">
    <property type="protein sequence ID" value="KAG2889320.1"/>
    <property type="molecule type" value="Genomic_DNA"/>
</dbReference>
<dbReference type="OrthoDB" id="123452at2759"/>
<proteinExistence type="predicted"/>